<dbReference type="Proteomes" id="UP001066276">
    <property type="component" value="Chromosome 5"/>
</dbReference>
<dbReference type="EMBL" id="JANPWB010000009">
    <property type="protein sequence ID" value="KAJ1152110.1"/>
    <property type="molecule type" value="Genomic_DNA"/>
</dbReference>
<gene>
    <name evidence="2" type="ORF">NDU88_004887</name>
</gene>
<protein>
    <submittedName>
        <fullName evidence="2">Uncharacterized protein</fullName>
    </submittedName>
</protein>
<comment type="caution">
    <text evidence="2">The sequence shown here is derived from an EMBL/GenBank/DDBJ whole genome shotgun (WGS) entry which is preliminary data.</text>
</comment>
<proteinExistence type="predicted"/>
<sequence length="213" mass="22209">MVAPGIPSLESMVSSGLQWLPCSILSGSQSRSPCWARSPRGVTPQGSMLPSVAPWVASITSLRGSCLPPGPHSTCLGQAQMNQGHARSAASEGPGMPISARIHWGPPPPPGAPGASAWRQRRAQPPSFTGRPPDSNRGPRLHSGPRLPTGGEAAGLRLRRAVRRSQEPAPGPRPMPSSAACPPGLPHPHSGKGWPRLERQLSNLLSAPPEPAD</sequence>
<reference evidence="2" key="1">
    <citation type="journal article" date="2022" name="bioRxiv">
        <title>Sequencing and chromosome-scale assembly of the giantPleurodeles waltlgenome.</title>
        <authorList>
            <person name="Brown T."/>
            <person name="Elewa A."/>
            <person name="Iarovenko S."/>
            <person name="Subramanian E."/>
            <person name="Araus A.J."/>
            <person name="Petzold A."/>
            <person name="Susuki M."/>
            <person name="Suzuki K.-i.T."/>
            <person name="Hayashi T."/>
            <person name="Toyoda A."/>
            <person name="Oliveira C."/>
            <person name="Osipova E."/>
            <person name="Leigh N.D."/>
            <person name="Simon A."/>
            <person name="Yun M.H."/>
        </authorList>
    </citation>
    <scope>NUCLEOTIDE SEQUENCE</scope>
    <source>
        <strain evidence="2">20211129_DDA</strain>
        <tissue evidence="2">Liver</tissue>
    </source>
</reference>
<organism evidence="2 3">
    <name type="scientific">Pleurodeles waltl</name>
    <name type="common">Iberian ribbed newt</name>
    <dbReference type="NCBI Taxonomy" id="8319"/>
    <lineage>
        <taxon>Eukaryota</taxon>
        <taxon>Metazoa</taxon>
        <taxon>Chordata</taxon>
        <taxon>Craniata</taxon>
        <taxon>Vertebrata</taxon>
        <taxon>Euteleostomi</taxon>
        <taxon>Amphibia</taxon>
        <taxon>Batrachia</taxon>
        <taxon>Caudata</taxon>
        <taxon>Salamandroidea</taxon>
        <taxon>Salamandridae</taxon>
        <taxon>Pleurodelinae</taxon>
        <taxon>Pleurodeles</taxon>
    </lineage>
</organism>
<dbReference type="AlphaFoldDB" id="A0AAV7RKQ8"/>
<accession>A0AAV7RKQ8</accession>
<keyword evidence="3" id="KW-1185">Reference proteome</keyword>
<evidence type="ECO:0000313" key="2">
    <source>
        <dbReference type="EMBL" id="KAJ1152110.1"/>
    </source>
</evidence>
<feature type="region of interest" description="Disordered" evidence="1">
    <location>
        <begin position="78"/>
        <end position="213"/>
    </location>
</feature>
<evidence type="ECO:0000256" key="1">
    <source>
        <dbReference type="SAM" id="MobiDB-lite"/>
    </source>
</evidence>
<evidence type="ECO:0000313" key="3">
    <source>
        <dbReference type="Proteomes" id="UP001066276"/>
    </source>
</evidence>
<name>A0AAV7RKQ8_PLEWA</name>